<proteinExistence type="predicted"/>
<reference evidence="1 2" key="1">
    <citation type="submission" date="2017-12" db="EMBL/GenBank/DDBJ databases">
        <title>Comparative genomics of Botrytis spp.</title>
        <authorList>
            <person name="Valero-Jimenez C.A."/>
            <person name="Tapia P."/>
            <person name="Veloso J."/>
            <person name="Silva-Moreno E."/>
            <person name="Staats M."/>
            <person name="Valdes J.H."/>
            <person name="Van Kan J.A.L."/>
        </authorList>
    </citation>
    <scope>NUCLEOTIDE SEQUENCE [LARGE SCALE GENOMIC DNA]</scope>
    <source>
        <strain evidence="1 2">Bt9001</strain>
    </source>
</reference>
<organism evidence="1 2">
    <name type="scientific">Botrytis tulipae</name>
    <dbReference type="NCBI Taxonomy" id="87230"/>
    <lineage>
        <taxon>Eukaryota</taxon>
        <taxon>Fungi</taxon>
        <taxon>Dikarya</taxon>
        <taxon>Ascomycota</taxon>
        <taxon>Pezizomycotina</taxon>
        <taxon>Leotiomycetes</taxon>
        <taxon>Helotiales</taxon>
        <taxon>Sclerotiniaceae</taxon>
        <taxon>Botrytis</taxon>
    </lineage>
</organism>
<evidence type="ECO:0000313" key="1">
    <source>
        <dbReference type="EMBL" id="TGO10792.1"/>
    </source>
</evidence>
<protein>
    <submittedName>
        <fullName evidence="1">Uncharacterized protein</fullName>
    </submittedName>
</protein>
<sequence>MPRLNPHQFLRLRANEISPPSQASIDADNVRRIQTNIANNIIARYEGLTNSSHAIADHTLSEWVENAQKKLPEIERCIEEASNQHASYGEMADTVMRNSKSAYEKSRSAADATAEIEQKKEEKETLILHEVSSTINELMAIAGRDVVISVFQSMITSSPPPLESNTKQSKPSEIDRRITHACELYLQAEPRTKWSVENVVDCMKAAQTRINILKSQSKLGNPNVTSKVPRSSPDAMLRQYEDRLELTKNSAGSMIKASPAKQSRRTNLTVLSLPRSSRATQTDFILAEDSTSVLQKQRELEIATETIDRLQHFVYDLESRIANLSVLHEASDELCNKLKWRLLHNNNFGTQIDGQEVEDFYDQLLVLFDGLADRPLVKFKNYQTHFLVTIADTFYGTPYEPHSSDKLHIFLLWYTIPTEFHDGPQADIISQANQYNILWLSSRLPSIIRTVSLHAPSNKFFIFYLEYLIIFPPLHGIARANLLMIIANITIRSEDGRANDSLWWQLYDVILAKRMGDVSDWGFIENIAFHYFLASGPSSCETIFQMAENSPQNLEFVQELRSVVVCDFIGILALDSTDGFRRRFDQGRTITHNLTCGEAKLAIVRAFDGNDIVGKEYIWTREDSWVTLASQGVQVEISGSESAGWIAYVKGFGASKTWFKIFANSTNLIEYLDKYHASTMNDAHSAYLNRYKILSN</sequence>
<evidence type="ECO:0000313" key="2">
    <source>
        <dbReference type="Proteomes" id="UP000297777"/>
    </source>
</evidence>
<dbReference type="AlphaFoldDB" id="A0A4Z1EJ12"/>
<comment type="caution">
    <text evidence="1">The sequence shown here is derived from an EMBL/GenBank/DDBJ whole genome shotgun (WGS) entry which is preliminary data.</text>
</comment>
<keyword evidence="2" id="KW-1185">Reference proteome</keyword>
<dbReference type="Proteomes" id="UP000297777">
    <property type="component" value="Unassembled WGS sequence"/>
</dbReference>
<name>A0A4Z1EJ12_9HELO</name>
<dbReference type="EMBL" id="PQXH01000125">
    <property type="protein sequence ID" value="TGO10792.1"/>
    <property type="molecule type" value="Genomic_DNA"/>
</dbReference>
<gene>
    <name evidence="1" type="ORF">BTUL_0125g00050</name>
</gene>
<accession>A0A4Z1EJ12</accession>